<dbReference type="Proteomes" id="UP000265618">
    <property type="component" value="Unassembled WGS sequence"/>
</dbReference>
<reference evidence="1 2" key="1">
    <citation type="journal article" date="2018" name="PLoS ONE">
        <title>The draft genome of Kipferlia bialata reveals reductive genome evolution in fornicate parasites.</title>
        <authorList>
            <person name="Tanifuji G."/>
            <person name="Takabayashi S."/>
            <person name="Kume K."/>
            <person name="Takagi M."/>
            <person name="Nakayama T."/>
            <person name="Kamikawa R."/>
            <person name="Inagaki Y."/>
            <person name="Hashimoto T."/>
        </authorList>
    </citation>
    <scope>NUCLEOTIDE SEQUENCE [LARGE SCALE GENOMIC DNA]</scope>
    <source>
        <strain evidence="1">NY0173</strain>
    </source>
</reference>
<keyword evidence="2" id="KW-1185">Reference proteome</keyword>
<dbReference type="AlphaFoldDB" id="A0A9K3DC44"/>
<sequence length="53" mass="5987">MDLASNPFRPPPEGQIFKVREAEILARQQAAKDGKKMTMLDKQNAYIAKQIKA</sequence>
<gene>
    <name evidence="1" type="ORF">KIPB_016157</name>
</gene>
<feature type="non-terminal residue" evidence="1">
    <location>
        <position position="1"/>
    </location>
</feature>
<name>A0A9K3DC44_9EUKA</name>
<protein>
    <submittedName>
        <fullName evidence="1">Uncharacterized protein</fullName>
    </submittedName>
</protein>
<evidence type="ECO:0000313" key="2">
    <source>
        <dbReference type="Proteomes" id="UP000265618"/>
    </source>
</evidence>
<comment type="caution">
    <text evidence="1">The sequence shown here is derived from an EMBL/GenBank/DDBJ whole genome shotgun (WGS) entry which is preliminary data.</text>
</comment>
<accession>A0A9K3DC44</accession>
<organism evidence="1 2">
    <name type="scientific">Kipferlia bialata</name>
    <dbReference type="NCBI Taxonomy" id="797122"/>
    <lineage>
        <taxon>Eukaryota</taxon>
        <taxon>Metamonada</taxon>
        <taxon>Carpediemonas-like organisms</taxon>
        <taxon>Kipferlia</taxon>
    </lineage>
</organism>
<proteinExistence type="predicted"/>
<dbReference type="EMBL" id="BDIP01009627">
    <property type="protein sequence ID" value="GIQ92402.1"/>
    <property type="molecule type" value="Genomic_DNA"/>
</dbReference>
<evidence type="ECO:0000313" key="1">
    <source>
        <dbReference type="EMBL" id="GIQ92402.1"/>
    </source>
</evidence>